<name>A0A0K2GEB1_NITMO</name>
<dbReference type="KEGG" id="nmv:NITMOv2_2795"/>
<dbReference type="PANTHER" id="PTHR30441:SF8">
    <property type="entry name" value="DUF748 DOMAIN-CONTAINING PROTEIN"/>
    <property type="match status" value="1"/>
</dbReference>
<organism evidence="1 2">
    <name type="scientific">Nitrospira moscoviensis</name>
    <dbReference type="NCBI Taxonomy" id="42253"/>
    <lineage>
        <taxon>Bacteria</taxon>
        <taxon>Pseudomonadati</taxon>
        <taxon>Nitrospirota</taxon>
        <taxon>Nitrospiria</taxon>
        <taxon>Nitrospirales</taxon>
        <taxon>Nitrospiraceae</taxon>
        <taxon>Nitrospira</taxon>
    </lineage>
</organism>
<gene>
    <name evidence="1" type="ORF">NITMOv2_2795</name>
</gene>
<dbReference type="Proteomes" id="UP000069205">
    <property type="component" value="Chromosome"/>
</dbReference>
<reference evidence="1 2" key="1">
    <citation type="journal article" date="2015" name="Proc. Natl. Acad. Sci. U.S.A.">
        <title>Expanded metabolic versatility of ubiquitous nitrite-oxidizing bacteria from the genus Nitrospira.</title>
        <authorList>
            <person name="Koch H."/>
            <person name="Lucker S."/>
            <person name="Albertsen M."/>
            <person name="Kitzinger K."/>
            <person name="Herbold C."/>
            <person name="Spieck E."/>
            <person name="Nielsen P.H."/>
            <person name="Wagner M."/>
            <person name="Daims H."/>
        </authorList>
    </citation>
    <scope>NUCLEOTIDE SEQUENCE [LARGE SCALE GENOMIC DNA]</scope>
    <source>
        <strain evidence="1 2">NSP M-1</strain>
    </source>
</reference>
<proteinExistence type="predicted"/>
<dbReference type="STRING" id="42253.NITMOv2_2795"/>
<dbReference type="EMBL" id="CP011801">
    <property type="protein sequence ID" value="ALA59204.1"/>
    <property type="molecule type" value="Genomic_DNA"/>
</dbReference>
<dbReference type="InterPro" id="IPR008023">
    <property type="entry name" value="DUF748"/>
</dbReference>
<dbReference type="GO" id="GO:0090313">
    <property type="term" value="P:regulation of protein targeting to membrane"/>
    <property type="evidence" value="ECO:0007669"/>
    <property type="project" value="TreeGrafter"/>
</dbReference>
<dbReference type="PATRIC" id="fig|42253.5.peg.2762"/>
<dbReference type="InterPro" id="IPR052894">
    <property type="entry name" value="AsmA-related"/>
</dbReference>
<dbReference type="OrthoDB" id="9771783at2"/>
<dbReference type="PANTHER" id="PTHR30441">
    <property type="entry name" value="DUF748 DOMAIN-CONTAINING PROTEIN"/>
    <property type="match status" value="1"/>
</dbReference>
<dbReference type="AlphaFoldDB" id="A0A0K2GEB1"/>
<accession>A0A0K2GEB1</accession>
<evidence type="ECO:0000313" key="1">
    <source>
        <dbReference type="EMBL" id="ALA59204.1"/>
    </source>
</evidence>
<evidence type="ECO:0000313" key="2">
    <source>
        <dbReference type="Proteomes" id="UP000069205"/>
    </source>
</evidence>
<dbReference type="RefSeq" id="WP_053380264.1">
    <property type="nucleotide sequence ID" value="NZ_CP011801.1"/>
</dbReference>
<protein>
    <recommendedName>
        <fullName evidence="3">DUF748 domain-containing protein</fullName>
    </recommendedName>
</protein>
<dbReference type="GO" id="GO:0005886">
    <property type="term" value="C:plasma membrane"/>
    <property type="evidence" value="ECO:0007669"/>
    <property type="project" value="TreeGrafter"/>
</dbReference>
<sequence>MPRRHRGWIIAGIAAALLVLLVAIGARLAEDPLRRYAEGLANEALPDYRITIGELDLHPLTLAAELRDVVVRLQAHPEPPLADVPEVRADARLLPLFTGKLGADVYLERPALSATKQQVDALLGGGAPKQTAVWQDQVRDLAPFRLALFVHDGEVTYEGPPVEEPVRVHGLIVTAENLTNRPGEDERYPAKLQVRANTLEQAQVSIDGGADPLAKPTPAVEADVQLSGLDVRPALKAIGQADAPVKAGTVEAEAHVEYGPARQAVTVRRIAIQAPKIDYAAHPESGKIRKDVRETAVEAEAWQDRITALFPITIKEASVQDGEVIYRPRVDGDALRIHDLDVTASNIHNRPSESPEFPSDIRAVGRLEKSARITLEGRADFFAQPLPGVDAQVQVEDLRLAGLRDVAEPFNVQLRQGRLDLSGRVTYTHAKAKLLLDRFLLEDAKIDYVHRPGTKAEEAARAGQVAEQAKKAQRDPTVQIRVGHGQVLNSEMGFVNKAASPDYRVYMAEMHAEMDNFDTRPEQGTGAVKVTGKFMGSGPTVVMGTFRPEKPAPDFDLKVKIVKTKVTALNDVLRAYGNVDTHGGVFAFFSELSVRDNRIDGYVKPLLRDVEVYDPEKDKDKALTHKMYQAVVGGVLGLLENRPRDEVATKTDVSGELEDPQASTWQIIGNLVQNAFFKAILPGFAQGAVG</sequence>
<keyword evidence="2" id="KW-1185">Reference proteome</keyword>
<dbReference type="Pfam" id="PF05359">
    <property type="entry name" value="DUF748"/>
    <property type="match status" value="1"/>
</dbReference>
<evidence type="ECO:0008006" key="3">
    <source>
        <dbReference type="Google" id="ProtNLM"/>
    </source>
</evidence>